<protein>
    <submittedName>
        <fullName evidence="4">UDP-2,4-diacetamido-2,4, 6-trideoxy-beta-L-altropyranose hydrolase</fullName>
    </submittedName>
</protein>
<feature type="binding site" evidence="2">
    <location>
        <position position="282"/>
    </location>
    <ligand>
        <name>substrate</name>
    </ligand>
</feature>
<sequence length="511" mass="57218">MNVFLRADSSLSIGSGHIIRCLNLARGLEKAGARCCFISKDHPGNILEKIKQEKFPVKVITVSNESSTYIRDEKSWLNGNPADDAEKFIDLIIKDCFYPDIIIVDHYSLDHEWEAIVKARFPEAHLVVIDDLCNRPHCSDLLIDQTYKRSAKEYAQFNKKEGKILTGAKYALLNPAFSKLRNQSIARKTDIIVPKKLLLTMGGVDAHNVAGKVLEFLEQSFFENLEKITVVLGAACPHRAEIISLANKSKYDVDVLVNVSNMAELMMEHDFAIGAMGGTTWERCAMGLPAINVAIADNQKTIANNLANAGAIVLYADNFNAVDLNVALNDLLAHYHEQRLLAMNICDGQGLYRDIQEIVIMPAKDGNNVTLRLATSDDIDFVYQLQCEPQTRKYARNPEIPAYESHVEWMKRKLNADDSFFYIIENNGSCGVIRLDPVEHSIAKYEISIFLTSACQGKGVASASIKRVLMLHEGIVLLATVLPENYTSHQLFERLGFYKLSPSEYISEKNQ</sequence>
<dbReference type="GO" id="GO:0016747">
    <property type="term" value="F:acyltransferase activity, transferring groups other than amino-acyl groups"/>
    <property type="evidence" value="ECO:0007669"/>
    <property type="project" value="InterPro"/>
</dbReference>
<dbReference type="EMBL" id="MK595726">
    <property type="protein sequence ID" value="QHR93223.1"/>
    <property type="molecule type" value="Genomic_DNA"/>
</dbReference>
<proteinExistence type="predicted"/>
<evidence type="ECO:0000256" key="1">
    <source>
        <dbReference type="PIRSR" id="PIRSR620023-1"/>
    </source>
</evidence>
<gene>
    <name evidence="4" type="primary">pseG</name>
    <name evidence="4" type="synonym">H</name>
</gene>
<reference evidence="4" key="1">
    <citation type="submission" date="2019-03" db="EMBL/GenBank/DDBJ databases">
        <title>Genetic characterization of the O-antigen and development of a molecular serotyping scheme for Enterobacter cloacae.</title>
        <authorList>
            <person name="Li Y."/>
            <person name="Huang J."/>
            <person name="Wang X."/>
            <person name="Xu C."/>
            <person name="Han T."/>
            <person name="Guo X."/>
        </authorList>
    </citation>
    <scope>NUCLEOTIDE SEQUENCE</scope>
    <source>
        <strain evidence="4">NCTC 11583</strain>
    </source>
</reference>
<feature type="active site" description="Proton acceptor" evidence="1">
    <location>
        <position position="17"/>
    </location>
</feature>
<feature type="domain" description="N-acetyltransferase" evidence="3">
    <location>
        <begin position="369"/>
        <end position="511"/>
    </location>
</feature>
<dbReference type="PROSITE" id="PS51186">
    <property type="entry name" value="GNAT"/>
    <property type="match status" value="1"/>
</dbReference>
<dbReference type="SUPFAM" id="SSF55729">
    <property type="entry name" value="Acyl-CoA N-acyltransferases (Nat)"/>
    <property type="match status" value="1"/>
</dbReference>
<name>A0A6B9XYK0_ENTCL</name>
<dbReference type="Pfam" id="PF13302">
    <property type="entry name" value="Acetyltransf_3"/>
    <property type="match status" value="1"/>
</dbReference>
<dbReference type="InterPro" id="IPR000182">
    <property type="entry name" value="GNAT_dom"/>
</dbReference>
<dbReference type="Gene3D" id="3.40.50.2000">
    <property type="entry name" value="Glycogen Phosphorylase B"/>
    <property type="match status" value="1"/>
</dbReference>
<accession>A0A6B9XYK0</accession>
<dbReference type="InterPro" id="IPR016181">
    <property type="entry name" value="Acyl_CoA_acyltransferase"/>
</dbReference>
<dbReference type="GO" id="GO:0016787">
    <property type="term" value="F:hydrolase activity"/>
    <property type="evidence" value="ECO:0007669"/>
    <property type="project" value="UniProtKB-KW"/>
</dbReference>
<dbReference type="PANTHER" id="PTHR43328">
    <property type="entry name" value="ACETYLTRANSFERASE-RELATED"/>
    <property type="match status" value="1"/>
</dbReference>
<evidence type="ECO:0000259" key="3">
    <source>
        <dbReference type="PROSITE" id="PS51186"/>
    </source>
</evidence>
<organism evidence="4">
    <name type="scientific">Enterobacter cloacae</name>
    <dbReference type="NCBI Taxonomy" id="550"/>
    <lineage>
        <taxon>Bacteria</taxon>
        <taxon>Pseudomonadati</taxon>
        <taxon>Pseudomonadota</taxon>
        <taxon>Gammaproteobacteria</taxon>
        <taxon>Enterobacterales</taxon>
        <taxon>Enterobacteriaceae</taxon>
        <taxon>Enterobacter</taxon>
        <taxon>Enterobacter cloacae complex</taxon>
    </lineage>
</organism>
<dbReference type="InterPro" id="IPR020023">
    <property type="entry name" value="PseG"/>
</dbReference>
<dbReference type="Gene3D" id="3.40.50.11190">
    <property type="match status" value="1"/>
</dbReference>
<dbReference type="AlphaFoldDB" id="A0A6B9XYK0"/>
<evidence type="ECO:0000313" key="4">
    <source>
        <dbReference type="EMBL" id="QHR93223.1"/>
    </source>
</evidence>
<dbReference type="PANTHER" id="PTHR43328:SF1">
    <property type="entry name" value="N-ACETYLTRANSFERASE DOMAIN-CONTAINING PROTEIN"/>
    <property type="match status" value="1"/>
</dbReference>
<dbReference type="Gene3D" id="3.40.630.30">
    <property type="match status" value="1"/>
</dbReference>
<dbReference type="SUPFAM" id="SSF53756">
    <property type="entry name" value="UDP-Glycosyltransferase/glycogen phosphorylase"/>
    <property type="match status" value="1"/>
</dbReference>
<dbReference type="NCBIfam" id="TIGR03590">
    <property type="entry name" value="PseG"/>
    <property type="match status" value="1"/>
</dbReference>
<evidence type="ECO:0000256" key="2">
    <source>
        <dbReference type="PIRSR" id="PIRSR620023-2"/>
    </source>
</evidence>
<keyword evidence="4" id="KW-0378">Hydrolase</keyword>